<protein>
    <submittedName>
        <fullName evidence="1">Uncharacterized protein</fullName>
    </submittedName>
</protein>
<proteinExistence type="predicted"/>
<gene>
    <name evidence="1" type="ORF">HK097_010596</name>
</gene>
<dbReference type="AlphaFoldDB" id="A0AAD5SK46"/>
<dbReference type="Gene3D" id="6.10.140.1230">
    <property type="match status" value="1"/>
</dbReference>
<accession>A0AAD5SK46</accession>
<sequence>MSMHRERKFVSPPMVFRDRRLREARIHADCLQREMRRDRLDLERRERLLLSQLRAFASKGDIYKAKLIAQQIADYRTASDRNFKGSVLIDTRAQLMVSDHTVNRAEVEAIKGIRHANIRENLQTFMEREKKYDERLDMYETMESIMNEGMDEVYDWADDQRRRPSHFEQEMDSIVRQGLDSKHKREYIDRETLSGLRKKIQLNICVYDPNDPPSPTSLKQFAHQQRASLSGKDPVKGLSGATISIPTLDLSIDMLKRLLVKDSFAIRQLGLGATAKSVFDAVLGAAKPFRIGTIVARKEEKDKNGRERSLEGVEFVPYGFTESLKNLGIRNGDLVWVSSDQIEDEE</sequence>
<dbReference type="Proteomes" id="UP001212841">
    <property type="component" value="Unassembled WGS sequence"/>
</dbReference>
<dbReference type="EMBL" id="JADGJD010000008">
    <property type="protein sequence ID" value="KAJ3057236.1"/>
    <property type="molecule type" value="Genomic_DNA"/>
</dbReference>
<evidence type="ECO:0000313" key="1">
    <source>
        <dbReference type="EMBL" id="KAJ3057236.1"/>
    </source>
</evidence>
<evidence type="ECO:0000313" key="2">
    <source>
        <dbReference type="Proteomes" id="UP001212841"/>
    </source>
</evidence>
<name>A0AAD5SK46_9FUNG</name>
<reference evidence="1" key="1">
    <citation type="submission" date="2020-05" db="EMBL/GenBank/DDBJ databases">
        <title>Phylogenomic resolution of chytrid fungi.</title>
        <authorList>
            <person name="Stajich J.E."/>
            <person name="Amses K."/>
            <person name="Simmons R."/>
            <person name="Seto K."/>
            <person name="Myers J."/>
            <person name="Bonds A."/>
            <person name="Quandt C.A."/>
            <person name="Barry K."/>
            <person name="Liu P."/>
            <person name="Grigoriev I."/>
            <person name="Longcore J.E."/>
            <person name="James T.Y."/>
        </authorList>
    </citation>
    <scope>NUCLEOTIDE SEQUENCE</scope>
    <source>
        <strain evidence="1">JEL0318</strain>
    </source>
</reference>
<keyword evidence="2" id="KW-1185">Reference proteome</keyword>
<comment type="caution">
    <text evidence="1">The sequence shown here is derived from an EMBL/GenBank/DDBJ whole genome shotgun (WGS) entry which is preliminary data.</text>
</comment>
<organism evidence="1 2">
    <name type="scientific">Rhizophlyctis rosea</name>
    <dbReference type="NCBI Taxonomy" id="64517"/>
    <lineage>
        <taxon>Eukaryota</taxon>
        <taxon>Fungi</taxon>
        <taxon>Fungi incertae sedis</taxon>
        <taxon>Chytridiomycota</taxon>
        <taxon>Chytridiomycota incertae sedis</taxon>
        <taxon>Chytridiomycetes</taxon>
        <taxon>Rhizophlyctidales</taxon>
        <taxon>Rhizophlyctidaceae</taxon>
        <taxon>Rhizophlyctis</taxon>
    </lineage>
</organism>